<evidence type="ECO:0000256" key="1">
    <source>
        <dbReference type="ARBA" id="ARBA00004479"/>
    </source>
</evidence>
<name>A0A8J1U7K5_OWEFU</name>
<evidence type="ECO:0000256" key="5">
    <source>
        <dbReference type="ARBA" id="ARBA00022989"/>
    </source>
</evidence>
<comment type="caution">
    <text evidence="8">The sequence shown here is derived from an EMBL/GenBank/DDBJ whole genome shotgun (WGS) entry which is preliminary data.</text>
</comment>
<dbReference type="InterPro" id="IPR013098">
    <property type="entry name" value="Ig_I-set"/>
</dbReference>
<keyword evidence="5" id="KW-1133">Transmembrane helix</keyword>
<dbReference type="AlphaFoldDB" id="A0A8J1U7K5"/>
<dbReference type="Proteomes" id="UP000749559">
    <property type="component" value="Unassembled WGS sequence"/>
</dbReference>
<dbReference type="InterPro" id="IPR003599">
    <property type="entry name" value="Ig_sub"/>
</dbReference>
<accession>A0A8J1U7K5</accession>
<comment type="similarity">
    <text evidence="2">Belongs to the FAM187 family.</text>
</comment>
<dbReference type="InterPro" id="IPR007110">
    <property type="entry name" value="Ig-like_dom"/>
</dbReference>
<evidence type="ECO:0000256" key="6">
    <source>
        <dbReference type="ARBA" id="ARBA00023136"/>
    </source>
</evidence>
<dbReference type="SMART" id="SM00409">
    <property type="entry name" value="IG"/>
    <property type="match status" value="2"/>
</dbReference>
<sequence>MEHHNNFLVYILVLFKYIHCSDYQPPPKPDEIPHPKDLFEAYYKCLERKNAWYLNMKDKSEAKLIQEGHTLKLDCNICISPAHDINSYTWEWKVKRGEDIVEKPVILKEKTRFLTDEKTLVIKGVQIEDAGDYFCLRNNEYEAVYRLDVVLKERRVQVVESGDQGRQPKNSQRLDEHNLWLFTSWSSWTRCNHCDKLGQRRRIGICTVKKINSSLEVLPIDAPVLAEYPEGVPCRSTLIPMYLSNLPVVLARRSETMMGYCKIPCPTIPPPRNITDDTGAVIETVNEAEGFYSLRDHKDGKPTFPPLVKRQSMYLERGKRVYLECPHEKSTEELVHWQNGTLTLNPRIIRKISRGRVRIDTQNRLHIRRLQPWDEKAYSCWISGKHIATIKIIVTEVPVRNLKDYIAMAGFAVFILVFCCICVSICKGRNKKTAQ</sequence>
<organism evidence="8 9">
    <name type="scientific">Owenia fusiformis</name>
    <name type="common">Polychaete worm</name>
    <dbReference type="NCBI Taxonomy" id="6347"/>
    <lineage>
        <taxon>Eukaryota</taxon>
        <taxon>Metazoa</taxon>
        <taxon>Spiralia</taxon>
        <taxon>Lophotrochozoa</taxon>
        <taxon>Annelida</taxon>
        <taxon>Polychaeta</taxon>
        <taxon>Sedentaria</taxon>
        <taxon>Canalipalpata</taxon>
        <taxon>Sabellida</taxon>
        <taxon>Oweniida</taxon>
        <taxon>Oweniidae</taxon>
        <taxon>Owenia</taxon>
    </lineage>
</organism>
<dbReference type="SUPFAM" id="SSF48726">
    <property type="entry name" value="Immunoglobulin"/>
    <property type="match status" value="2"/>
</dbReference>
<dbReference type="PANTHER" id="PTHR32178:SF6">
    <property type="entry name" value="IG-LIKE DOMAIN-CONTAINING PROTEIN"/>
    <property type="match status" value="1"/>
</dbReference>
<evidence type="ECO:0000256" key="4">
    <source>
        <dbReference type="ARBA" id="ARBA00022729"/>
    </source>
</evidence>
<keyword evidence="7" id="KW-0325">Glycoprotein</keyword>
<reference evidence="8" key="1">
    <citation type="submission" date="2022-03" db="EMBL/GenBank/DDBJ databases">
        <authorList>
            <person name="Martin C."/>
        </authorList>
    </citation>
    <scope>NUCLEOTIDE SEQUENCE</scope>
</reference>
<protein>
    <submittedName>
        <fullName evidence="8">Uncharacterized protein</fullName>
    </submittedName>
</protein>
<keyword evidence="3" id="KW-0812">Transmembrane</keyword>
<dbReference type="Pfam" id="PF07679">
    <property type="entry name" value="I-set"/>
    <property type="match status" value="1"/>
</dbReference>
<dbReference type="PROSITE" id="PS50835">
    <property type="entry name" value="IG_LIKE"/>
    <property type="match status" value="2"/>
</dbReference>
<gene>
    <name evidence="8" type="ORF">OFUS_LOCUS20203</name>
</gene>
<dbReference type="InterPro" id="IPR013783">
    <property type="entry name" value="Ig-like_fold"/>
</dbReference>
<dbReference type="InterPro" id="IPR036179">
    <property type="entry name" value="Ig-like_dom_sf"/>
</dbReference>
<dbReference type="Gene3D" id="2.60.40.10">
    <property type="entry name" value="Immunoglobulins"/>
    <property type="match status" value="2"/>
</dbReference>
<dbReference type="GO" id="GO:0016020">
    <property type="term" value="C:membrane"/>
    <property type="evidence" value="ECO:0007669"/>
    <property type="project" value="UniProtKB-SubCell"/>
</dbReference>
<evidence type="ECO:0000256" key="2">
    <source>
        <dbReference type="ARBA" id="ARBA00008727"/>
    </source>
</evidence>
<evidence type="ECO:0000313" key="9">
    <source>
        <dbReference type="Proteomes" id="UP000749559"/>
    </source>
</evidence>
<dbReference type="PANTHER" id="PTHR32178">
    <property type="entry name" value="FAM187"/>
    <property type="match status" value="1"/>
</dbReference>
<keyword evidence="9" id="KW-1185">Reference proteome</keyword>
<evidence type="ECO:0000256" key="3">
    <source>
        <dbReference type="ARBA" id="ARBA00022692"/>
    </source>
</evidence>
<dbReference type="OrthoDB" id="6434091at2759"/>
<keyword evidence="4" id="KW-0732">Signal</keyword>
<comment type="subcellular location">
    <subcellularLocation>
        <location evidence="1">Membrane</location>
        <topology evidence="1">Single-pass type I membrane protein</topology>
    </subcellularLocation>
</comment>
<dbReference type="InterPro" id="IPR039311">
    <property type="entry name" value="FAM187A/B"/>
</dbReference>
<evidence type="ECO:0000313" key="8">
    <source>
        <dbReference type="EMBL" id="CAH1795699.1"/>
    </source>
</evidence>
<dbReference type="EMBL" id="CAIIXF020000009">
    <property type="protein sequence ID" value="CAH1795699.1"/>
    <property type="molecule type" value="Genomic_DNA"/>
</dbReference>
<keyword evidence="6" id="KW-0472">Membrane</keyword>
<evidence type="ECO:0000256" key="7">
    <source>
        <dbReference type="ARBA" id="ARBA00023180"/>
    </source>
</evidence>
<proteinExistence type="inferred from homology"/>